<dbReference type="RefSeq" id="WP_010941425.1">
    <property type="nucleotide sequence ID" value="NC_002939.5"/>
</dbReference>
<sequence>MATQSEPNVSVMRDLIFAALIASTTLGAWVTVFTLLGDTSKLDTGFVTFLGGVLAISGLLFRQYMFKEVLDYLKSWDRMDNILRDLMQIGLKQGYAEDDHLKDLASQEIQAQRYSKYIKHELTFVPIVPIVLIFLYGCALLSDNSIAFREVCLFLMMLLVAYLALAAVSSTKLACAFPDLEKTITDLEELRRELETSQQG</sequence>
<feature type="transmembrane region" description="Helical" evidence="1">
    <location>
        <begin position="148"/>
        <end position="168"/>
    </location>
</feature>
<reference evidence="2 3" key="1">
    <citation type="journal article" date="2003" name="Science">
        <title>Genome of Geobacter sulfurreducens: metal reduction in subsurface environments.</title>
        <authorList>
            <person name="Methe B.A."/>
            <person name="Nelson K.E."/>
            <person name="Eisen J.A."/>
            <person name="Paulsen I.T."/>
            <person name="Nelson W."/>
            <person name="Heidelberg J.F."/>
            <person name="Wu D."/>
            <person name="Wu M."/>
            <person name="Ward N."/>
            <person name="Beanan M.J."/>
            <person name="Dodson R.J."/>
            <person name="Madupu R."/>
            <person name="Brinkac L.M."/>
            <person name="Daugherty S.C."/>
            <person name="DeBoy R.T."/>
            <person name="Durkin A.S."/>
            <person name="Gwinn M."/>
            <person name="Kolonay J.F."/>
            <person name="Sullivan S.A."/>
            <person name="Haft D.H."/>
            <person name="Selengut J."/>
            <person name="Davidsen T.M."/>
            <person name="Zafar N."/>
            <person name="White O."/>
            <person name="Tran B."/>
            <person name="Romero C."/>
            <person name="Forberger H.A."/>
            <person name="Weidman J."/>
            <person name="Khouri H."/>
            <person name="Feldblyum T.V."/>
            <person name="Utterback T.R."/>
            <person name="Van Aken S.E."/>
            <person name="Lovley D.R."/>
            <person name="Fraser C.M."/>
        </authorList>
    </citation>
    <scope>NUCLEOTIDE SEQUENCE [LARGE SCALE GENOMIC DNA]</scope>
    <source>
        <strain evidence="3">ATCC 51573 / DSM 12127 / PCA</strain>
    </source>
</reference>
<keyword evidence="1" id="KW-0812">Transmembrane</keyword>
<feature type="transmembrane region" description="Helical" evidence="1">
    <location>
        <begin position="15"/>
        <end position="36"/>
    </location>
</feature>
<organism evidence="2 3">
    <name type="scientific">Geobacter sulfurreducens (strain ATCC 51573 / DSM 12127 / PCA)</name>
    <dbReference type="NCBI Taxonomy" id="243231"/>
    <lineage>
        <taxon>Bacteria</taxon>
        <taxon>Pseudomonadati</taxon>
        <taxon>Thermodesulfobacteriota</taxon>
        <taxon>Desulfuromonadia</taxon>
        <taxon>Geobacterales</taxon>
        <taxon>Geobacteraceae</taxon>
        <taxon>Geobacter</taxon>
    </lineage>
</organism>
<keyword evidence="3" id="KW-1185">Reference proteome</keyword>
<dbReference type="AlphaFoldDB" id="I7EP26"/>
<evidence type="ECO:0000313" key="2">
    <source>
        <dbReference type="EMBL" id="AFP20405.1"/>
    </source>
</evidence>
<reference evidence="2 3" key="2">
    <citation type="journal article" date="2012" name="BMC Genomics">
        <title>Comparative genomic analysis of Geobacter sulfurreducens KN400, a strain with enhanced capacity for extracellular electron transfer and electricity production.</title>
        <authorList>
            <person name="Butler J.E."/>
            <person name="Young N.D."/>
            <person name="Aklujkar M."/>
            <person name="Lovley D.R."/>
        </authorList>
    </citation>
    <scope>NUCLEOTIDE SEQUENCE [LARGE SCALE GENOMIC DNA]</scope>
    <source>
        <strain evidence="3">ATCC 51573 / DSM 12127 / PCA</strain>
    </source>
</reference>
<feature type="transmembrane region" description="Helical" evidence="1">
    <location>
        <begin position="42"/>
        <end position="61"/>
    </location>
</feature>
<name>I7EP26_GEOSL</name>
<evidence type="ECO:0000256" key="1">
    <source>
        <dbReference type="SAM" id="Phobius"/>
    </source>
</evidence>
<dbReference type="EMBL" id="AE017180">
    <property type="protein sequence ID" value="AFP20405.1"/>
    <property type="molecule type" value="Genomic_DNA"/>
</dbReference>
<dbReference type="Proteomes" id="UP000000577">
    <property type="component" value="Chromosome"/>
</dbReference>
<gene>
    <name evidence="2" type="ordered locus">GSU3502</name>
</gene>
<feature type="transmembrane region" description="Helical" evidence="1">
    <location>
        <begin position="122"/>
        <end position="142"/>
    </location>
</feature>
<dbReference type="InParanoid" id="I7EP26"/>
<keyword evidence="1" id="KW-1133">Transmembrane helix</keyword>
<dbReference type="KEGG" id="gsu:GSU3502"/>
<dbReference type="EnsemblBacteria" id="AFP20405">
    <property type="protein sequence ID" value="AFP20405"/>
    <property type="gene ID" value="GSU3502"/>
</dbReference>
<dbReference type="STRING" id="243231.GSU3502"/>
<protein>
    <submittedName>
        <fullName evidence="2">Uncharacterized protein</fullName>
    </submittedName>
</protein>
<keyword evidence="1" id="KW-0472">Membrane</keyword>
<evidence type="ECO:0000313" key="3">
    <source>
        <dbReference type="Proteomes" id="UP000000577"/>
    </source>
</evidence>
<proteinExistence type="predicted"/>
<accession>I7EP26</accession>
<dbReference type="HOGENOM" id="CLU_1364578_0_0_7"/>